<dbReference type="Pfam" id="PF00583">
    <property type="entry name" value="Acetyltransf_1"/>
    <property type="match status" value="1"/>
</dbReference>
<feature type="domain" description="N-acetyltransferase" evidence="1">
    <location>
        <begin position="86"/>
        <end position="133"/>
    </location>
</feature>
<dbReference type="SUPFAM" id="SSF55729">
    <property type="entry name" value="Acyl-CoA N-acyltransferases (Nat)"/>
    <property type="match status" value="1"/>
</dbReference>
<dbReference type="Pfam" id="PF22998">
    <property type="entry name" value="GNAT_LYC1-like"/>
    <property type="match status" value="1"/>
</dbReference>
<name>A0A4R8RDB0_COLTR</name>
<dbReference type="InterPro" id="IPR016181">
    <property type="entry name" value="Acyl_CoA_acyltransferase"/>
</dbReference>
<feature type="domain" description="LYC1 C-terminal" evidence="2">
    <location>
        <begin position="168"/>
        <end position="356"/>
    </location>
</feature>
<dbReference type="PANTHER" id="PTHR34815">
    <property type="entry name" value="LYSINE ACETYLTRANSFERASE"/>
    <property type="match status" value="1"/>
</dbReference>
<evidence type="ECO:0000313" key="4">
    <source>
        <dbReference type="Proteomes" id="UP000295703"/>
    </source>
</evidence>
<comment type="caution">
    <text evidence="3">The sequence shown here is derived from an EMBL/GenBank/DDBJ whole genome shotgun (WGS) entry which is preliminary data.</text>
</comment>
<dbReference type="InterPro" id="IPR000182">
    <property type="entry name" value="GNAT_dom"/>
</dbReference>
<evidence type="ECO:0000259" key="1">
    <source>
        <dbReference type="Pfam" id="PF00583"/>
    </source>
</evidence>
<keyword evidence="3" id="KW-0808">Transferase</keyword>
<accession>A0A4R8RDB0</accession>
<dbReference type="PANTHER" id="PTHR34815:SF4">
    <property type="entry name" value="N-ACETYLTRANSFERASE DOMAIN-CONTAINING PROTEIN"/>
    <property type="match status" value="1"/>
</dbReference>
<protein>
    <submittedName>
        <fullName evidence="3">Lysine acetyltransferase</fullName>
    </submittedName>
</protein>
<dbReference type="Gene3D" id="3.40.630.30">
    <property type="match status" value="1"/>
</dbReference>
<evidence type="ECO:0000313" key="3">
    <source>
        <dbReference type="EMBL" id="TDZ54740.1"/>
    </source>
</evidence>
<dbReference type="STRING" id="5466.A0A4R8RDB0"/>
<sequence>MTDFIAAQTKPVKDVAFAPATPFQREAAWRLNGVSWAPPLAIETYLAREIALSKTSLSANCTYYVLFDPSDPEHIISSCEATAKPLLVRDPASQTLREEKAYAIASVYTNPSHRGQGMATLLLTKLKEAMDADSKASVLYSDIGTVYYAQLGWTVYPSQQVSLIPDDPSSLSPTPPEGVRYLSEAEVPALCARDVALVRRKLESLPDDGKVHVAFLPSAEQVAWHFTRDGFMAKQFASRDVTRRGAVTADGKAWVYWDHDFREKKLKVLRVAGDPAADVTALLHAAVLEAADWGLAKVLVWNPDDGVAASAKRVSDRTDGGVRVIFDERLDGSIPSLRWKGEGDVVWEDNEYYAWC</sequence>
<reference evidence="3 4" key="1">
    <citation type="submission" date="2018-12" db="EMBL/GenBank/DDBJ databases">
        <title>Genome sequence and assembly of Colletotrichum trifolii.</title>
        <authorList>
            <person name="Gan P."/>
            <person name="Shirasu K."/>
        </authorList>
    </citation>
    <scope>NUCLEOTIDE SEQUENCE [LARGE SCALE GENOMIC DNA]</scope>
    <source>
        <strain evidence="3 4">543-2</strain>
    </source>
</reference>
<dbReference type="AlphaFoldDB" id="A0A4R8RDB0"/>
<dbReference type="Proteomes" id="UP000295703">
    <property type="component" value="Unassembled WGS sequence"/>
</dbReference>
<proteinExistence type="predicted"/>
<dbReference type="InterPro" id="IPR053013">
    <property type="entry name" value="LAT"/>
</dbReference>
<gene>
    <name evidence="3" type="ORF">CTRI78_v006058</name>
</gene>
<organism evidence="3 4">
    <name type="scientific">Colletotrichum trifolii</name>
    <dbReference type="NCBI Taxonomy" id="5466"/>
    <lineage>
        <taxon>Eukaryota</taxon>
        <taxon>Fungi</taxon>
        <taxon>Dikarya</taxon>
        <taxon>Ascomycota</taxon>
        <taxon>Pezizomycotina</taxon>
        <taxon>Sordariomycetes</taxon>
        <taxon>Hypocreomycetidae</taxon>
        <taxon>Glomerellales</taxon>
        <taxon>Glomerellaceae</taxon>
        <taxon>Colletotrichum</taxon>
        <taxon>Colletotrichum orbiculare species complex</taxon>
    </lineage>
</organism>
<keyword evidence="4" id="KW-1185">Reference proteome</keyword>
<evidence type="ECO:0000259" key="2">
    <source>
        <dbReference type="Pfam" id="PF22998"/>
    </source>
</evidence>
<dbReference type="GO" id="GO:0016747">
    <property type="term" value="F:acyltransferase activity, transferring groups other than amino-acyl groups"/>
    <property type="evidence" value="ECO:0007669"/>
    <property type="project" value="InterPro"/>
</dbReference>
<dbReference type="InterPro" id="IPR055100">
    <property type="entry name" value="GNAT_LYC1-like"/>
</dbReference>
<dbReference type="EMBL" id="RYZW01000054">
    <property type="protein sequence ID" value="TDZ54740.1"/>
    <property type="molecule type" value="Genomic_DNA"/>
</dbReference>